<dbReference type="AlphaFoldDB" id="A0A1V3JPJ0"/>
<keyword evidence="2" id="KW-1185">Reference proteome</keyword>
<comment type="caution">
    <text evidence="1">The sequence shown here is derived from an EMBL/GenBank/DDBJ whole genome shotgun (WGS) entry which is preliminary data.</text>
</comment>
<gene>
    <name evidence="1" type="ORF">BKK55_01870</name>
</gene>
<dbReference type="RefSeq" id="WP_077550343.1">
    <property type="nucleotide sequence ID" value="NZ_MLHO01000013.1"/>
</dbReference>
<evidence type="ECO:0000313" key="1">
    <source>
        <dbReference type="EMBL" id="OOF58555.1"/>
    </source>
</evidence>
<accession>A0A1V3JPJ0</accession>
<evidence type="ECO:0000313" key="2">
    <source>
        <dbReference type="Proteomes" id="UP000188541"/>
    </source>
</evidence>
<sequence length="160" mass="18892">MLEKKYEYCNYKEQCEIWVIPKTSIDKLADDVTYVINRSEPSFLIDTAGEPAQIMEFDIARFMRIMNGERLRDFSINNFNTKSIVYEFGSELQLYNQENFMLKENKLFTKKTYLGGSYNGYRYRFGDEITPGDNNVMRVYPLDKCKNVISFMTFDALFGE</sequence>
<name>A0A1V3JPJ0_9PAST</name>
<dbReference type="EMBL" id="MLHO01000013">
    <property type="protein sequence ID" value="OOF58555.1"/>
    <property type="molecule type" value="Genomic_DNA"/>
</dbReference>
<dbReference type="Proteomes" id="UP000188541">
    <property type="component" value="Unassembled WGS sequence"/>
</dbReference>
<protein>
    <submittedName>
        <fullName evidence="1">Uncharacterized protein</fullName>
    </submittedName>
</protein>
<proteinExistence type="predicted"/>
<organism evidence="1 2">
    <name type="scientific">Rodentibacter genomosp. 2</name>
    <dbReference type="NCBI Taxonomy" id="1908266"/>
    <lineage>
        <taxon>Bacteria</taxon>
        <taxon>Pseudomonadati</taxon>
        <taxon>Pseudomonadota</taxon>
        <taxon>Gammaproteobacteria</taxon>
        <taxon>Pasteurellales</taxon>
        <taxon>Pasteurellaceae</taxon>
        <taxon>Rodentibacter</taxon>
    </lineage>
</organism>
<dbReference type="OrthoDB" id="9935260at2"/>
<reference evidence="1 2" key="1">
    <citation type="submission" date="2016-10" db="EMBL/GenBank/DDBJ databases">
        <title>Rodentibacter gen. nov. and new species.</title>
        <authorList>
            <person name="Christensen H."/>
        </authorList>
    </citation>
    <scope>NUCLEOTIDE SEQUENCE [LARGE SCALE GENOMIC DNA]</scope>
    <source>
        <strain evidence="1 2">1996246016</strain>
    </source>
</reference>